<gene>
    <name evidence="5" type="ORF">E8A74_39960</name>
</gene>
<dbReference type="Proteomes" id="UP000309215">
    <property type="component" value="Unassembled WGS sequence"/>
</dbReference>
<dbReference type="Gene3D" id="1.10.630.10">
    <property type="entry name" value="Cytochrome P450"/>
    <property type="match status" value="1"/>
</dbReference>
<comment type="cofactor">
    <cofactor evidence="1 3">
        <name>heme</name>
        <dbReference type="ChEBI" id="CHEBI:30413"/>
    </cofactor>
</comment>
<dbReference type="Pfam" id="PF00067">
    <property type="entry name" value="p450"/>
    <property type="match status" value="1"/>
</dbReference>
<accession>A0A4V5PQK8</accession>
<keyword evidence="4" id="KW-0560">Oxidoreductase</keyword>
<dbReference type="PRINTS" id="PR00385">
    <property type="entry name" value="P450"/>
</dbReference>
<keyword evidence="6" id="KW-1185">Reference proteome</keyword>
<dbReference type="OrthoDB" id="9764248at2"/>
<dbReference type="PRINTS" id="PR00463">
    <property type="entry name" value="EP450I"/>
</dbReference>
<evidence type="ECO:0000256" key="2">
    <source>
        <dbReference type="ARBA" id="ARBA00010617"/>
    </source>
</evidence>
<protein>
    <submittedName>
        <fullName evidence="5">Cytochrome P450</fullName>
    </submittedName>
</protein>
<dbReference type="InterPro" id="IPR036396">
    <property type="entry name" value="Cyt_P450_sf"/>
</dbReference>
<dbReference type="PROSITE" id="PS00086">
    <property type="entry name" value="CYTOCHROME_P450"/>
    <property type="match status" value="1"/>
</dbReference>
<comment type="caution">
    <text evidence="5">The sequence shown here is derived from an EMBL/GenBank/DDBJ whole genome shotgun (WGS) entry which is preliminary data.</text>
</comment>
<comment type="similarity">
    <text evidence="2 4">Belongs to the cytochrome P450 family.</text>
</comment>
<reference evidence="5 6" key="1">
    <citation type="submission" date="2019-04" db="EMBL/GenBank/DDBJ databases">
        <authorList>
            <person name="Li Y."/>
            <person name="Wang J."/>
        </authorList>
    </citation>
    <scope>NUCLEOTIDE SEQUENCE [LARGE SCALE GENOMIC DNA]</scope>
    <source>
        <strain evidence="5 6">DSM 14668</strain>
    </source>
</reference>
<dbReference type="InterPro" id="IPR050121">
    <property type="entry name" value="Cytochrome_P450_monoxygenase"/>
</dbReference>
<keyword evidence="3 4" id="KW-0349">Heme</keyword>
<dbReference type="GO" id="GO:0016705">
    <property type="term" value="F:oxidoreductase activity, acting on paired donors, with incorporation or reduction of molecular oxygen"/>
    <property type="evidence" value="ECO:0007669"/>
    <property type="project" value="InterPro"/>
</dbReference>
<dbReference type="InterPro" id="IPR001128">
    <property type="entry name" value="Cyt_P450"/>
</dbReference>
<keyword evidence="4" id="KW-0503">Monooxygenase</keyword>
<dbReference type="InterPro" id="IPR017972">
    <property type="entry name" value="Cyt_P450_CS"/>
</dbReference>
<evidence type="ECO:0000313" key="5">
    <source>
        <dbReference type="EMBL" id="TKC98835.1"/>
    </source>
</evidence>
<evidence type="ECO:0000256" key="4">
    <source>
        <dbReference type="RuleBase" id="RU000461"/>
    </source>
</evidence>
<dbReference type="InterPro" id="IPR002401">
    <property type="entry name" value="Cyt_P450_E_grp-I"/>
</dbReference>
<dbReference type="PANTHER" id="PTHR24305">
    <property type="entry name" value="CYTOCHROME P450"/>
    <property type="match status" value="1"/>
</dbReference>
<dbReference type="AlphaFoldDB" id="A0A4V5PQK8"/>
<name>A0A4V5PQK8_9BACT</name>
<evidence type="ECO:0000256" key="1">
    <source>
        <dbReference type="ARBA" id="ARBA00001971"/>
    </source>
</evidence>
<dbReference type="PANTHER" id="PTHR24305:SF166">
    <property type="entry name" value="CYTOCHROME P450 12A4, MITOCHONDRIAL-RELATED"/>
    <property type="match status" value="1"/>
</dbReference>
<dbReference type="GO" id="GO:0020037">
    <property type="term" value="F:heme binding"/>
    <property type="evidence" value="ECO:0007669"/>
    <property type="project" value="InterPro"/>
</dbReference>
<sequence length="458" mass="51701">MLRPMRPLPGLPLPSAFTLVPYLYRPFPFLEAMAKRYPDVFTMRFPANPKPAVVFHHPDAAKEIFALGPDDAHAGQVNAVLGPILGKASLLLLDGKEHLRQRKLLMPPLHGERMSSYGARMIALTEASIAGWPARERFPVHERLQAITLDVILRVVFGIGEGELFHRLRERLVEILELATNPIFLVPLFQRDLGPLTRWNSLVRALHEADEMLYAEIRRRRTSGERGDDILSLLLDARDEAGEPMSDGELRDELMTLLVAGHETTATALSWGLRWILASKSLVARLVRELETEGALPDLAPERIARCALLDATARETLRLQPVVPMVGRLLQRPMRIGGHDLEAGTPALVSIYLIHRRPDLYPDPTRFDPDRFLRQRFAPHEWLPFGGGIRRCIGMAFALYEMKMILATILARAELRLPLFGKVHEVRRGVTIAPSRGMPLVMERRGSSRVHEQEDRS</sequence>
<feature type="binding site" description="axial binding residue" evidence="3">
    <location>
        <position position="393"/>
    </location>
    <ligand>
        <name>heme</name>
        <dbReference type="ChEBI" id="CHEBI:30413"/>
    </ligand>
    <ligandPart>
        <name>Fe</name>
        <dbReference type="ChEBI" id="CHEBI:18248"/>
    </ligandPart>
</feature>
<dbReference type="GO" id="GO:0004497">
    <property type="term" value="F:monooxygenase activity"/>
    <property type="evidence" value="ECO:0007669"/>
    <property type="project" value="UniProtKB-KW"/>
</dbReference>
<evidence type="ECO:0000313" key="6">
    <source>
        <dbReference type="Proteomes" id="UP000309215"/>
    </source>
</evidence>
<dbReference type="CDD" id="cd11053">
    <property type="entry name" value="CYP110-like"/>
    <property type="match status" value="1"/>
</dbReference>
<dbReference type="SUPFAM" id="SSF48264">
    <property type="entry name" value="Cytochrome P450"/>
    <property type="match status" value="1"/>
</dbReference>
<keyword evidence="3 4" id="KW-0408">Iron</keyword>
<proteinExistence type="inferred from homology"/>
<dbReference type="GO" id="GO:0005506">
    <property type="term" value="F:iron ion binding"/>
    <property type="evidence" value="ECO:0007669"/>
    <property type="project" value="InterPro"/>
</dbReference>
<dbReference type="EMBL" id="SSMQ01000063">
    <property type="protein sequence ID" value="TKC98835.1"/>
    <property type="molecule type" value="Genomic_DNA"/>
</dbReference>
<organism evidence="5 6">
    <name type="scientific">Polyangium fumosum</name>
    <dbReference type="NCBI Taxonomy" id="889272"/>
    <lineage>
        <taxon>Bacteria</taxon>
        <taxon>Pseudomonadati</taxon>
        <taxon>Myxococcota</taxon>
        <taxon>Polyangia</taxon>
        <taxon>Polyangiales</taxon>
        <taxon>Polyangiaceae</taxon>
        <taxon>Polyangium</taxon>
    </lineage>
</organism>
<keyword evidence="3 4" id="KW-0479">Metal-binding</keyword>
<evidence type="ECO:0000256" key="3">
    <source>
        <dbReference type="PIRSR" id="PIRSR602401-1"/>
    </source>
</evidence>